<dbReference type="Proteomes" id="UP000789803">
    <property type="component" value="Unassembled WGS sequence"/>
</dbReference>
<comment type="caution">
    <text evidence="1">The sequence shown here is derived from an EMBL/GenBank/DDBJ whole genome shotgun (WGS) entry which is preliminary data.</text>
</comment>
<keyword evidence="2" id="KW-1185">Reference proteome</keyword>
<evidence type="ECO:0000313" key="1">
    <source>
        <dbReference type="EMBL" id="CAD7288960.1"/>
    </source>
</evidence>
<name>A0ABM8Q7N5_9BACT</name>
<protein>
    <submittedName>
        <fullName evidence="1">Uncharacterized protein</fullName>
    </submittedName>
</protein>
<evidence type="ECO:0000313" key="2">
    <source>
        <dbReference type="Proteomes" id="UP000789803"/>
    </source>
</evidence>
<reference evidence="1 2" key="1">
    <citation type="submission" date="2020-11" db="EMBL/GenBank/DDBJ databases">
        <authorList>
            <person name="Peeters C."/>
        </authorList>
    </citation>
    <scope>NUCLEOTIDE SEQUENCE [LARGE SCALE GENOMIC DNA]</scope>
    <source>
        <strain evidence="1 2">LMG 7974</strain>
    </source>
</reference>
<proteinExistence type="predicted"/>
<dbReference type="EMBL" id="CAJHOF010000011">
    <property type="protein sequence ID" value="CAD7288960.1"/>
    <property type="molecule type" value="Genomic_DNA"/>
</dbReference>
<sequence>MSLNVYFIQKANETVAKAKSFKMSELAGQMLNLTQSIKLTKKPIDEDEQEIDDMYYKDAFGPFGGVAKTIGYAAKTAMGLDEYNEIDENILKKLSRMESKFHENYLPELLLEIGKDYGEQENDAINLAINPLAQIGLDKALIKFYWTLTQLQIAISVQNLQAGMNGSSKASAMKEALRQLQAMAQNLATIAGEYDWEVCGVEFCDKVKEEK</sequence>
<gene>
    <name evidence="1" type="ORF">LMG7974_01270</name>
</gene>
<accession>A0ABM8Q7N5</accession>
<organism evidence="1 2">
    <name type="scientific">Campylobacter majalis</name>
    <dbReference type="NCBI Taxonomy" id="2790656"/>
    <lineage>
        <taxon>Bacteria</taxon>
        <taxon>Pseudomonadati</taxon>
        <taxon>Campylobacterota</taxon>
        <taxon>Epsilonproteobacteria</taxon>
        <taxon>Campylobacterales</taxon>
        <taxon>Campylobacteraceae</taxon>
        <taxon>Campylobacter</taxon>
    </lineage>
</organism>
<dbReference type="RefSeq" id="WP_229933063.1">
    <property type="nucleotide sequence ID" value="NZ_CAJHOF010000011.1"/>
</dbReference>